<dbReference type="PANTHER" id="PTHR33376">
    <property type="match status" value="1"/>
</dbReference>
<organism evidence="3 4">
    <name type="scientific">Marinobacterium lacunae</name>
    <dbReference type="NCBI Taxonomy" id="1232683"/>
    <lineage>
        <taxon>Bacteria</taxon>
        <taxon>Pseudomonadati</taxon>
        <taxon>Pseudomonadota</taxon>
        <taxon>Gammaproteobacteria</taxon>
        <taxon>Oceanospirillales</taxon>
        <taxon>Oceanospirillaceae</taxon>
        <taxon>Marinobacterium</taxon>
    </lineage>
</organism>
<evidence type="ECO:0008006" key="5">
    <source>
        <dbReference type="Google" id="ProtNLM"/>
    </source>
</evidence>
<dbReference type="NCBIfam" id="NF037995">
    <property type="entry name" value="TRAP_S1"/>
    <property type="match status" value="1"/>
</dbReference>
<name>A0A081FX28_9GAMM</name>
<dbReference type="EMBL" id="JMQN01000040">
    <property type="protein sequence ID" value="KEA63083.1"/>
    <property type="molecule type" value="Genomic_DNA"/>
</dbReference>
<evidence type="ECO:0000256" key="2">
    <source>
        <dbReference type="SAM" id="SignalP"/>
    </source>
</evidence>
<reference evidence="3 4" key="1">
    <citation type="submission" date="2014-04" db="EMBL/GenBank/DDBJ databases">
        <title>Marinobacterium kochiensis sp. nov., isolated from sediment sample collected from Kochi backwaters in Kerala, India.</title>
        <authorList>
            <person name="Singh A."/>
            <person name="Pinnaka A.K."/>
        </authorList>
    </citation>
    <scope>NUCLEOTIDE SEQUENCE [LARGE SCALE GENOMIC DNA]</scope>
    <source>
        <strain evidence="3 4">AK27</strain>
    </source>
</reference>
<dbReference type="Proteomes" id="UP000028252">
    <property type="component" value="Unassembled WGS sequence"/>
</dbReference>
<feature type="signal peptide" evidence="2">
    <location>
        <begin position="1"/>
        <end position="25"/>
    </location>
</feature>
<dbReference type="PROSITE" id="PS51257">
    <property type="entry name" value="PROKAR_LIPOPROTEIN"/>
    <property type="match status" value="1"/>
</dbReference>
<dbReference type="RefSeq" id="WP_036188930.1">
    <property type="nucleotide sequence ID" value="NZ_JMQN01000040.1"/>
</dbReference>
<sequence>MKSIKMLLSAASVFGACLLSIPSFAADDVYRLKVSHFLPVNHLFNKTLESWAEELKAKSNGQLLLQIYPLGQIGPAPKQFDLASTGIIDISLGLTGTEPGRFPLTEVANLPFVVANSETASKRLTELAPKYLKKEFPGVKILYLIATDPLKFHLTNRAITRIDDFKGLRIRYAGSETVRAFGATPVSAEPAEAGDAMAKGTIDGALLPYEGAQSFQLGDVAKYSLEPGINAATFFLAMNNNSYTSLPPKLRQLIDDTTGTAAAARIGHQFDLVEAEGRQYMLSKGVKISTASPALLDDMHRLTQPIIQSYLAKMDTAGLPASDFYTELTNASRP</sequence>
<evidence type="ECO:0000313" key="3">
    <source>
        <dbReference type="EMBL" id="KEA63083.1"/>
    </source>
</evidence>
<dbReference type="InterPro" id="IPR038404">
    <property type="entry name" value="TRAP_DctP_sf"/>
</dbReference>
<dbReference type="GO" id="GO:0055085">
    <property type="term" value="P:transmembrane transport"/>
    <property type="evidence" value="ECO:0007669"/>
    <property type="project" value="InterPro"/>
</dbReference>
<evidence type="ECO:0000256" key="1">
    <source>
        <dbReference type="ARBA" id="ARBA00022729"/>
    </source>
</evidence>
<keyword evidence="1 2" id="KW-0732">Signal</keyword>
<dbReference type="PATRIC" id="fig|1232683.4.peg.2558"/>
<accession>A0A081FX28</accession>
<dbReference type="STRING" id="1232683.ADIMK_2607"/>
<gene>
    <name evidence="3" type="ORF">ADIMK_2607</name>
</gene>
<proteinExistence type="predicted"/>
<dbReference type="InterPro" id="IPR018389">
    <property type="entry name" value="DctP_fam"/>
</dbReference>
<comment type="caution">
    <text evidence="3">The sequence shown here is derived from an EMBL/GenBank/DDBJ whole genome shotgun (WGS) entry which is preliminary data.</text>
</comment>
<dbReference type="AlphaFoldDB" id="A0A081FX28"/>
<evidence type="ECO:0000313" key="4">
    <source>
        <dbReference type="Proteomes" id="UP000028252"/>
    </source>
</evidence>
<dbReference type="CDD" id="cd13665">
    <property type="entry name" value="PBP2_TRAP_Dctp3_4"/>
    <property type="match status" value="1"/>
</dbReference>
<dbReference type="Pfam" id="PF03480">
    <property type="entry name" value="DctP"/>
    <property type="match status" value="1"/>
</dbReference>
<protein>
    <recommendedName>
        <fullName evidence="5">TRAP-type C4-dicarboxylate transport system, periplasmic component</fullName>
    </recommendedName>
</protein>
<keyword evidence="4" id="KW-1185">Reference proteome</keyword>
<feature type="chain" id="PRO_5001757365" description="TRAP-type C4-dicarboxylate transport system, periplasmic component" evidence="2">
    <location>
        <begin position="26"/>
        <end position="334"/>
    </location>
</feature>
<dbReference type="Gene3D" id="3.40.190.170">
    <property type="entry name" value="Bacterial extracellular solute-binding protein, family 7"/>
    <property type="match status" value="1"/>
</dbReference>
<dbReference type="eggNOG" id="COG1638">
    <property type="taxonomic scope" value="Bacteria"/>
</dbReference>
<dbReference type="PANTHER" id="PTHR33376:SF15">
    <property type="entry name" value="BLL6794 PROTEIN"/>
    <property type="match status" value="1"/>
</dbReference>